<evidence type="ECO:0000313" key="2">
    <source>
        <dbReference type="Proteomes" id="UP001143910"/>
    </source>
</evidence>
<keyword evidence="2" id="KW-1185">Reference proteome</keyword>
<evidence type="ECO:0000313" key="1">
    <source>
        <dbReference type="EMBL" id="KAJ2981563.1"/>
    </source>
</evidence>
<accession>A0ACC1NRY5</accession>
<dbReference type="EMBL" id="JANJQO010000123">
    <property type="protein sequence ID" value="KAJ2981563.1"/>
    <property type="molecule type" value="Genomic_DNA"/>
</dbReference>
<comment type="caution">
    <text evidence="1">The sequence shown here is derived from an EMBL/GenBank/DDBJ whole genome shotgun (WGS) entry which is preliminary data.</text>
</comment>
<name>A0ACC1NRY5_9HYPO</name>
<proteinExistence type="predicted"/>
<protein>
    <submittedName>
        <fullName evidence="1">Uncharacterized protein</fullName>
    </submittedName>
</protein>
<reference evidence="1" key="1">
    <citation type="submission" date="2022-08" db="EMBL/GenBank/DDBJ databases">
        <title>Genome Sequence of Lecanicillium fungicola.</title>
        <authorList>
            <person name="Buettner E."/>
        </authorList>
    </citation>
    <scope>NUCLEOTIDE SEQUENCE</scope>
    <source>
        <strain evidence="1">Babe33</strain>
    </source>
</reference>
<dbReference type="Proteomes" id="UP001143910">
    <property type="component" value="Unassembled WGS sequence"/>
</dbReference>
<sequence length="295" mass="33045">MDAESALSKGSLDLIFNDPDQAAKQFPVPIMQCLQVKQMAPTAQGGDRYRLVMSDGQHYVQTMLATQANHVVHDEKLVRGCMARVKQYTPNNLKGKNILIILDIEVIESYGILDKIGEPSAVESKAVETTIAGNDFYGVKKEESKPPVQQQTMPSRPAMHAGNNIYPIEGLSPFSHKWTIKARVTSKSEIKTWHKASGEGKLFSVNLIDESGEIKATGFNDQCDAFYELLQEGSVYYISTPCRVNLAKKQFSNLANDYELAFERALQLFHHPGAAERRKGQHGRRHWRPQGGRRD</sequence>
<organism evidence="1 2">
    <name type="scientific">Zarea fungicola</name>
    <dbReference type="NCBI Taxonomy" id="93591"/>
    <lineage>
        <taxon>Eukaryota</taxon>
        <taxon>Fungi</taxon>
        <taxon>Dikarya</taxon>
        <taxon>Ascomycota</taxon>
        <taxon>Pezizomycotina</taxon>
        <taxon>Sordariomycetes</taxon>
        <taxon>Hypocreomycetidae</taxon>
        <taxon>Hypocreales</taxon>
        <taxon>Cordycipitaceae</taxon>
        <taxon>Zarea</taxon>
    </lineage>
</organism>
<gene>
    <name evidence="1" type="ORF">NQ176_g1957</name>
</gene>